<accession>A0A804I0C7</accession>
<dbReference type="InParanoid" id="A0A804I0C7"/>
<evidence type="ECO:0000313" key="2">
    <source>
        <dbReference type="EnsemblPlants" id="Ma02_p07720.1"/>
    </source>
</evidence>
<evidence type="ECO:0000313" key="3">
    <source>
        <dbReference type="Proteomes" id="UP000012960"/>
    </source>
</evidence>
<keyword evidence="3" id="KW-1185">Reference proteome</keyword>
<dbReference type="EMBL" id="HG996467">
    <property type="protein sequence ID" value="CAG1861392.1"/>
    <property type="molecule type" value="Genomic_DNA"/>
</dbReference>
<dbReference type="AlphaFoldDB" id="A0A804I0C7"/>
<dbReference type="EnsemblPlants" id="Ma02_t07720.1">
    <property type="protein sequence ID" value="Ma02_p07720.1"/>
    <property type="gene ID" value="Ma02_g07720"/>
</dbReference>
<dbReference type="Gramene" id="Ma02_t07720.1">
    <property type="protein sequence ID" value="Ma02_p07720.1"/>
    <property type="gene ID" value="Ma02_g07720"/>
</dbReference>
<dbReference type="Proteomes" id="UP000012960">
    <property type="component" value="Unplaced"/>
</dbReference>
<gene>
    <name evidence="1" type="ORF">GSMUA_62860.1</name>
</gene>
<reference evidence="1" key="1">
    <citation type="submission" date="2021-03" db="EMBL/GenBank/DDBJ databases">
        <authorList>
            <consortium name="Genoscope - CEA"/>
            <person name="William W."/>
        </authorList>
    </citation>
    <scope>NUCLEOTIDE SEQUENCE</scope>
    <source>
        <strain evidence="1">Doubled-haploid Pahang</strain>
    </source>
</reference>
<organism evidence="2 3">
    <name type="scientific">Musa acuminata subsp. malaccensis</name>
    <name type="common">Wild banana</name>
    <name type="synonym">Musa malaccensis</name>
    <dbReference type="NCBI Taxonomy" id="214687"/>
    <lineage>
        <taxon>Eukaryota</taxon>
        <taxon>Viridiplantae</taxon>
        <taxon>Streptophyta</taxon>
        <taxon>Embryophyta</taxon>
        <taxon>Tracheophyta</taxon>
        <taxon>Spermatophyta</taxon>
        <taxon>Magnoliopsida</taxon>
        <taxon>Liliopsida</taxon>
        <taxon>Zingiberales</taxon>
        <taxon>Musaceae</taxon>
        <taxon>Musa</taxon>
    </lineage>
</organism>
<reference evidence="2" key="2">
    <citation type="submission" date="2021-05" db="UniProtKB">
        <authorList>
            <consortium name="EnsemblPlants"/>
        </authorList>
    </citation>
    <scope>IDENTIFICATION</scope>
    <source>
        <strain evidence="2">subsp. malaccensis</strain>
    </source>
</reference>
<evidence type="ECO:0000313" key="1">
    <source>
        <dbReference type="EMBL" id="CAG1861392.1"/>
    </source>
</evidence>
<proteinExistence type="predicted"/>
<name>A0A804I0C7_MUSAM</name>
<sequence length="46" mass="5590">MDCWSRSASWPRHSCWLLRVWRVLMKHGVKRRDLWSSTILSVYLVS</sequence>
<protein>
    <submittedName>
        <fullName evidence="1">(wild Malaysian banana) hypothetical protein</fullName>
    </submittedName>
</protein>